<dbReference type="EMBL" id="JAATEJ010000003">
    <property type="protein sequence ID" value="NJP43147.1"/>
    <property type="molecule type" value="Genomic_DNA"/>
</dbReference>
<feature type="region of interest" description="Disordered" evidence="1">
    <location>
        <begin position="1"/>
        <end position="22"/>
    </location>
</feature>
<feature type="compositionally biased region" description="Gly residues" evidence="1">
    <location>
        <begin position="122"/>
        <end position="133"/>
    </location>
</feature>
<organism evidence="3 4">
    <name type="scientific">Actinacidiphila epipremni</name>
    <dbReference type="NCBI Taxonomy" id="2053013"/>
    <lineage>
        <taxon>Bacteria</taxon>
        <taxon>Bacillati</taxon>
        <taxon>Actinomycetota</taxon>
        <taxon>Actinomycetes</taxon>
        <taxon>Kitasatosporales</taxon>
        <taxon>Streptomycetaceae</taxon>
        <taxon>Actinacidiphila</taxon>
    </lineage>
</organism>
<feature type="transmembrane region" description="Helical" evidence="2">
    <location>
        <begin position="81"/>
        <end position="102"/>
    </location>
</feature>
<evidence type="ECO:0000256" key="1">
    <source>
        <dbReference type="SAM" id="MobiDB-lite"/>
    </source>
</evidence>
<proteinExistence type="predicted"/>
<protein>
    <recommendedName>
        <fullName evidence="5">DUF5666 domain-containing protein</fullName>
    </recommendedName>
</protein>
<evidence type="ECO:0000313" key="3">
    <source>
        <dbReference type="EMBL" id="NJP43147.1"/>
    </source>
</evidence>
<name>A0ABX0ZK09_9ACTN</name>
<accession>A0ABX0ZK09</accession>
<comment type="caution">
    <text evidence="3">The sequence shown here is derived from an EMBL/GenBank/DDBJ whole genome shotgun (WGS) entry which is preliminary data.</text>
</comment>
<evidence type="ECO:0008006" key="5">
    <source>
        <dbReference type="Google" id="ProtNLM"/>
    </source>
</evidence>
<keyword evidence="2" id="KW-1133">Transmembrane helix</keyword>
<keyword evidence="2" id="KW-0472">Membrane</keyword>
<dbReference type="RefSeq" id="WP_167981978.1">
    <property type="nucleotide sequence ID" value="NZ_JAATEJ010000003.1"/>
</dbReference>
<gene>
    <name evidence="3" type="ORF">HCN08_06965</name>
</gene>
<keyword evidence="4" id="KW-1185">Reference proteome</keyword>
<feature type="region of interest" description="Disordered" evidence="1">
    <location>
        <begin position="108"/>
        <end position="133"/>
    </location>
</feature>
<evidence type="ECO:0000256" key="2">
    <source>
        <dbReference type="SAM" id="Phobius"/>
    </source>
</evidence>
<feature type="compositionally biased region" description="Basic and acidic residues" evidence="1">
    <location>
        <begin position="1"/>
        <end position="10"/>
    </location>
</feature>
<feature type="region of interest" description="Disordered" evidence="1">
    <location>
        <begin position="36"/>
        <end position="57"/>
    </location>
</feature>
<sequence length="278" mass="26231">MARRRSEPVKELVPVEDPTTELLPLVPEQGTGVVTRRGAEVIEGGPAGRPGPSPEDVLAEPPDARDISAELAAPPRRKLPWLTLLLSAGVVAAAAFTGGVLVEKHHLNDSSSRNPFASLASGRGGAAGGGTGTGTGAGRGFGFGGTGTGAGAAGAAGGGAAGGTGAGAGAGAGAAGLTFGTVKLVDGDTIYLTDAQGNTVKVTTSGSTKVTESKDGKVADLKPGQTVTIRGAKDSAGNVAASTVTEGGTTPSFGGGGFGGFGGAGGTAGGGTGAGGGN</sequence>
<keyword evidence="2" id="KW-0812">Transmembrane</keyword>
<reference evidence="3 4" key="1">
    <citation type="submission" date="2020-03" db="EMBL/GenBank/DDBJ databases">
        <title>WGS of actinomycetes isolated from Thailand.</title>
        <authorList>
            <person name="Thawai C."/>
        </authorList>
    </citation>
    <scope>NUCLEOTIDE SEQUENCE [LARGE SCALE GENOMIC DNA]</scope>
    <source>
        <strain evidence="3 4">PRB2-1</strain>
    </source>
</reference>
<dbReference type="Proteomes" id="UP000734511">
    <property type="component" value="Unassembled WGS sequence"/>
</dbReference>
<evidence type="ECO:0000313" key="4">
    <source>
        <dbReference type="Proteomes" id="UP000734511"/>
    </source>
</evidence>